<keyword evidence="3" id="KW-0521">NADP</keyword>
<dbReference type="OrthoDB" id="48317at2759"/>
<dbReference type="InterPro" id="IPR020843">
    <property type="entry name" value="ER"/>
</dbReference>
<dbReference type="PANTHER" id="PTHR45348:SF1">
    <property type="entry name" value="TRANS-ENOYL REDUCTASE STHE"/>
    <property type="match status" value="1"/>
</dbReference>
<keyword evidence="2" id="KW-0547">Nucleotide-binding</keyword>
<gene>
    <name evidence="6" type="ORF">BP5553_00477</name>
</gene>
<protein>
    <recommendedName>
        <fullName evidence="5">Enoyl reductase (ER) domain-containing protein</fullName>
    </recommendedName>
</protein>
<evidence type="ECO:0000256" key="3">
    <source>
        <dbReference type="ARBA" id="ARBA00022857"/>
    </source>
</evidence>
<dbReference type="Proteomes" id="UP000254866">
    <property type="component" value="Unassembled WGS sequence"/>
</dbReference>
<feature type="domain" description="Enoyl reductase (ER)" evidence="5">
    <location>
        <begin position="26"/>
        <end position="368"/>
    </location>
</feature>
<evidence type="ECO:0000313" key="6">
    <source>
        <dbReference type="EMBL" id="RDL40498.1"/>
    </source>
</evidence>
<dbReference type="SUPFAM" id="SSF50129">
    <property type="entry name" value="GroES-like"/>
    <property type="match status" value="1"/>
</dbReference>
<evidence type="ECO:0000256" key="2">
    <source>
        <dbReference type="ARBA" id="ARBA00022741"/>
    </source>
</evidence>
<dbReference type="RefSeq" id="XP_031873154.1">
    <property type="nucleotide sequence ID" value="XM_032009100.1"/>
</dbReference>
<keyword evidence="4" id="KW-0560">Oxidoreductase</keyword>
<dbReference type="InterPro" id="IPR047122">
    <property type="entry name" value="Trans-enoyl_RdTase-like"/>
</dbReference>
<sequence>MAPQAVTRISPDIPKSQTAILQIDGGILEIITGVPLPRVPPNRMLVRVVAVALNPCDYKMPYRFPAKGVVNGTDYAGIIVAIGPEVSKLASKPNWKIGDAVFGACQGANPIDPESGAFAQYLRADPELLFKKPEYMSWETAACFGSSGLATLGLSLFWEGGMGLSGSPDEPAEEPEQVLVYAGSTSIGTLATQLLRIYGHIPIATCSPKNFDLVKSYGAEMVYDYKSPTCAEDIKAYTENCLELVLDPMTEAKTQRLCYQSIGRAGGKYIALEMWQPLNHTRPTVEPTFVMGSSIIGNRIPLDDGYGSEADPEKRVFGIKYYREIQKLFDAKKLKSHPVRVVPGGWQGVLDGIDLLRTRTLSAQKLVVFLGSP</sequence>
<evidence type="ECO:0000259" key="5">
    <source>
        <dbReference type="SMART" id="SM00829"/>
    </source>
</evidence>
<evidence type="ECO:0000313" key="7">
    <source>
        <dbReference type="Proteomes" id="UP000254866"/>
    </source>
</evidence>
<evidence type="ECO:0000256" key="4">
    <source>
        <dbReference type="ARBA" id="ARBA00023002"/>
    </source>
</evidence>
<keyword evidence="7" id="KW-1185">Reference proteome</keyword>
<dbReference type="Gene3D" id="3.90.180.10">
    <property type="entry name" value="Medium-chain alcohol dehydrogenases, catalytic domain"/>
    <property type="match status" value="1"/>
</dbReference>
<dbReference type="GO" id="GO:0000166">
    <property type="term" value="F:nucleotide binding"/>
    <property type="evidence" value="ECO:0007669"/>
    <property type="project" value="UniProtKB-KW"/>
</dbReference>
<name>A0A370TYB9_9HELO</name>
<dbReference type="CDD" id="cd08249">
    <property type="entry name" value="enoyl_reductase_like"/>
    <property type="match status" value="1"/>
</dbReference>
<comment type="similarity">
    <text evidence="1">Belongs to the zinc-containing alcohol dehydrogenase family.</text>
</comment>
<dbReference type="EMBL" id="NPIC01000001">
    <property type="protein sequence ID" value="RDL40498.1"/>
    <property type="molecule type" value="Genomic_DNA"/>
</dbReference>
<dbReference type="SMART" id="SM00829">
    <property type="entry name" value="PKS_ER"/>
    <property type="match status" value="1"/>
</dbReference>
<dbReference type="InterPro" id="IPR011032">
    <property type="entry name" value="GroES-like_sf"/>
</dbReference>
<dbReference type="InterPro" id="IPR013154">
    <property type="entry name" value="ADH-like_N"/>
</dbReference>
<organism evidence="6 7">
    <name type="scientific">Venustampulla echinocandica</name>
    <dbReference type="NCBI Taxonomy" id="2656787"/>
    <lineage>
        <taxon>Eukaryota</taxon>
        <taxon>Fungi</taxon>
        <taxon>Dikarya</taxon>
        <taxon>Ascomycota</taxon>
        <taxon>Pezizomycotina</taxon>
        <taxon>Leotiomycetes</taxon>
        <taxon>Helotiales</taxon>
        <taxon>Pleuroascaceae</taxon>
        <taxon>Venustampulla</taxon>
    </lineage>
</organism>
<proteinExistence type="inferred from homology"/>
<dbReference type="GO" id="GO:0016651">
    <property type="term" value="F:oxidoreductase activity, acting on NAD(P)H"/>
    <property type="evidence" value="ECO:0007669"/>
    <property type="project" value="InterPro"/>
</dbReference>
<dbReference type="SUPFAM" id="SSF51735">
    <property type="entry name" value="NAD(P)-binding Rossmann-fold domains"/>
    <property type="match status" value="1"/>
</dbReference>
<dbReference type="PANTHER" id="PTHR45348">
    <property type="entry name" value="HYPOTHETICAL OXIDOREDUCTASE (EUROFUNG)"/>
    <property type="match status" value="1"/>
</dbReference>
<dbReference type="GeneID" id="43593326"/>
<evidence type="ECO:0000256" key="1">
    <source>
        <dbReference type="ARBA" id="ARBA00008072"/>
    </source>
</evidence>
<comment type="caution">
    <text evidence="6">The sequence shown here is derived from an EMBL/GenBank/DDBJ whole genome shotgun (WGS) entry which is preliminary data.</text>
</comment>
<dbReference type="InterPro" id="IPR036291">
    <property type="entry name" value="NAD(P)-bd_dom_sf"/>
</dbReference>
<reference evidence="6 7" key="1">
    <citation type="journal article" date="2018" name="IMA Fungus">
        <title>IMA Genome-F 9: Draft genome sequence of Annulohypoxylon stygium, Aspergillus mulundensis, Berkeleyomyces basicola (syn. Thielaviopsis basicola), Ceratocystis smalleyi, two Cercospora beticola strains, Coleophoma cylindrospora, Fusarium fracticaudum, Phialophora cf. hyalina, and Morchella septimelata.</title>
        <authorList>
            <person name="Wingfield B.D."/>
            <person name="Bills G.F."/>
            <person name="Dong Y."/>
            <person name="Huang W."/>
            <person name="Nel W.J."/>
            <person name="Swalarsk-Parry B.S."/>
            <person name="Vaghefi N."/>
            <person name="Wilken P.M."/>
            <person name="An Z."/>
            <person name="de Beer Z.W."/>
            <person name="De Vos L."/>
            <person name="Chen L."/>
            <person name="Duong T.A."/>
            <person name="Gao Y."/>
            <person name="Hammerbacher A."/>
            <person name="Kikkert J.R."/>
            <person name="Li Y."/>
            <person name="Li H."/>
            <person name="Li K."/>
            <person name="Li Q."/>
            <person name="Liu X."/>
            <person name="Ma X."/>
            <person name="Naidoo K."/>
            <person name="Pethybridge S.J."/>
            <person name="Sun J."/>
            <person name="Steenkamp E.T."/>
            <person name="van der Nest M.A."/>
            <person name="van Wyk S."/>
            <person name="Wingfield M.J."/>
            <person name="Xiong C."/>
            <person name="Yue Q."/>
            <person name="Zhang X."/>
        </authorList>
    </citation>
    <scope>NUCLEOTIDE SEQUENCE [LARGE SCALE GENOMIC DNA]</scope>
    <source>
        <strain evidence="6 7">BP 5553</strain>
    </source>
</reference>
<dbReference type="AlphaFoldDB" id="A0A370TYB9"/>
<dbReference type="Gene3D" id="3.40.50.720">
    <property type="entry name" value="NAD(P)-binding Rossmann-like Domain"/>
    <property type="match status" value="1"/>
</dbReference>
<dbReference type="STRING" id="2656787.A0A370TYB9"/>
<accession>A0A370TYB9</accession>
<dbReference type="Pfam" id="PF08240">
    <property type="entry name" value="ADH_N"/>
    <property type="match status" value="1"/>
</dbReference>